<keyword evidence="3" id="KW-0489">Methyltransferase</keyword>
<dbReference type="GO" id="GO:0032259">
    <property type="term" value="P:methylation"/>
    <property type="evidence" value="ECO:0007669"/>
    <property type="project" value="UniProtKB-KW"/>
</dbReference>
<dbReference type="Gene3D" id="3.40.50.150">
    <property type="entry name" value="Vaccinia Virus protein VP39"/>
    <property type="match status" value="1"/>
</dbReference>
<feature type="domain" description="Methyltransferase" evidence="2">
    <location>
        <begin position="36"/>
        <end position="154"/>
    </location>
</feature>
<keyword evidence="4" id="KW-1185">Reference proteome</keyword>
<dbReference type="PANTHER" id="PTHR43861">
    <property type="entry name" value="TRANS-ACONITATE 2-METHYLTRANSFERASE-RELATED"/>
    <property type="match status" value="1"/>
</dbReference>
<dbReference type="SUPFAM" id="SSF53335">
    <property type="entry name" value="S-adenosyl-L-methionine-dependent methyltransferases"/>
    <property type="match status" value="1"/>
</dbReference>
<evidence type="ECO:0000256" key="1">
    <source>
        <dbReference type="ARBA" id="ARBA00022679"/>
    </source>
</evidence>
<evidence type="ECO:0000313" key="4">
    <source>
        <dbReference type="Proteomes" id="UP000582837"/>
    </source>
</evidence>
<evidence type="ECO:0000313" key="3">
    <source>
        <dbReference type="EMBL" id="MBB6069018.1"/>
    </source>
</evidence>
<organism evidence="3 4">
    <name type="scientific">Longimicrobium terrae</name>
    <dbReference type="NCBI Taxonomy" id="1639882"/>
    <lineage>
        <taxon>Bacteria</taxon>
        <taxon>Pseudomonadati</taxon>
        <taxon>Gemmatimonadota</taxon>
        <taxon>Longimicrobiia</taxon>
        <taxon>Longimicrobiales</taxon>
        <taxon>Longimicrobiaceae</taxon>
        <taxon>Longimicrobium</taxon>
    </lineage>
</organism>
<proteinExistence type="predicted"/>
<sequence length="272" mass="31406">MRNYHKIDMASTKWLTTHFLAKSAFRIRSLASLPIQNGAKVLDLCCGPGLYIPYLLDLVGPAGHVTGVDRDPVSLDAAHQRLSVLPNKNWRLEQSSFEDFVPRISDYDVVIIFNSIGYFSNPYAVVEDIAQRLTSGAMIVIKDFDLESFFFQPRDCTMWADLINSAKKMNDDENPVCYDNFFGRKVHSLHRAYPFKTHVNETWTQYMHFPFNELEQEYIWRNIECLLNQAGSSCPSSAEIYFKKLFYPSEPKFFSNPDSMFVEVEYVTQLTV</sequence>
<dbReference type="PANTHER" id="PTHR43861:SF3">
    <property type="entry name" value="PUTATIVE (AFU_ORTHOLOGUE AFUA_2G14390)-RELATED"/>
    <property type="match status" value="1"/>
</dbReference>
<name>A0A841GUG8_9BACT</name>
<dbReference type="EMBL" id="JACHIA010000001">
    <property type="protein sequence ID" value="MBB6069018.1"/>
    <property type="molecule type" value="Genomic_DNA"/>
</dbReference>
<keyword evidence="1 3" id="KW-0808">Transferase</keyword>
<reference evidence="3 4" key="1">
    <citation type="submission" date="2020-08" db="EMBL/GenBank/DDBJ databases">
        <title>Genomic Encyclopedia of Type Strains, Phase IV (KMG-IV): sequencing the most valuable type-strain genomes for metagenomic binning, comparative biology and taxonomic classification.</title>
        <authorList>
            <person name="Goeker M."/>
        </authorList>
    </citation>
    <scope>NUCLEOTIDE SEQUENCE [LARGE SCALE GENOMIC DNA]</scope>
    <source>
        <strain evidence="3 4">DSM 29007</strain>
    </source>
</reference>
<protein>
    <submittedName>
        <fullName evidence="3">SAM-dependent methyltransferase</fullName>
    </submittedName>
</protein>
<dbReference type="InterPro" id="IPR025714">
    <property type="entry name" value="Methyltranfer_dom"/>
</dbReference>
<dbReference type="AlphaFoldDB" id="A0A841GUG8"/>
<dbReference type="Proteomes" id="UP000582837">
    <property type="component" value="Unassembled WGS sequence"/>
</dbReference>
<gene>
    <name evidence="3" type="ORF">HNQ61_000629</name>
</gene>
<evidence type="ECO:0000259" key="2">
    <source>
        <dbReference type="Pfam" id="PF13847"/>
    </source>
</evidence>
<comment type="caution">
    <text evidence="3">The sequence shown here is derived from an EMBL/GenBank/DDBJ whole genome shotgun (WGS) entry which is preliminary data.</text>
</comment>
<dbReference type="Pfam" id="PF13847">
    <property type="entry name" value="Methyltransf_31"/>
    <property type="match status" value="1"/>
</dbReference>
<dbReference type="RefSeq" id="WP_170031692.1">
    <property type="nucleotide sequence ID" value="NZ_JABDTL010000001.1"/>
</dbReference>
<accession>A0A841GUG8</accession>
<dbReference type="InterPro" id="IPR029063">
    <property type="entry name" value="SAM-dependent_MTases_sf"/>
</dbReference>
<dbReference type="GO" id="GO:0008168">
    <property type="term" value="F:methyltransferase activity"/>
    <property type="evidence" value="ECO:0007669"/>
    <property type="project" value="UniProtKB-KW"/>
</dbReference>
<dbReference type="CDD" id="cd02440">
    <property type="entry name" value="AdoMet_MTases"/>
    <property type="match status" value="1"/>
</dbReference>